<evidence type="ECO:0000313" key="13">
    <source>
        <dbReference type="Proteomes" id="UP000838763"/>
    </source>
</evidence>
<keyword evidence="5" id="KW-0336">GPI-anchor</keyword>
<proteinExistence type="inferred from homology"/>
<dbReference type="OrthoDB" id="3767534at2759"/>
<evidence type="ECO:0000256" key="7">
    <source>
        <dbReference type="ARBA" id="ARBA00023157"/>
    </source>
</evidence>
<feature type="region of interest" description="Disordered" evidence="9">
    <location>
        <begin position="86"/>
        <end position="125"/>
    </location>
</feature>
<keyword evidence="6 10" id="KW-0732">Signal</keyword>
<keyword evidence="13" id="KW-1185">Reference proteome</keyword>
<evidence type="ECO:0000256" key="8">
    <source>
        <dbReference type="ARBA" id="ARBA00023288"/>
    </source>
</evidence>
<accession>A0A9P1GZW2</accession>
<keyword evidence="5" id="KW-0472">Membrane</keyword>
<evidence type="ECO:0000259" key="11">
    <source>
        <dbReference type="Pfam" id="PF05730"/>
    </source>
</evidence>
<name>A0A9P1GZW2_9PEZI</name>
<evidence type="ECO:0000256" key="6">
    <source>
        <dbReference type="ARBA" id="ARBA00022729"/>
    </source>
</evidence>
<keyword evidence="5" id="KW-0325">Glycoprotein</keyword>
<organism evidence="12 13">
    <name type="scientific">Parascedosporium putredinis</name>
    <dbReference type="NCBI Taxonomy" id="1442378"/>
    <lineage>
        <taxon>Eukaryota</taxon>
        <taxon>Fungi</taxon>
        <taxon>Dikarya</taxon>
        <taxon>Ascomycota</taxon>
        <taxon>Pezizomycotina</taxon>
        <taxon>Sordariomycetes</taxon>
        <taxon>Hypocreomycetidae</taxon>
        <taxon>Microascales</taxon>
        <taxon>Microascaceae</taxon>
        <taxon>Parascedosporium</taxon>
    </lineage>
</organism>
<comment type="subcellular location">
    <subcellularLocation>
        <location evidence="1">Membrane</location>
        <topology evidence="1">Lipid-anchor</topology>
        <topology evidence="1">GPI-anchor</topology>
    </subcellularLocation>
    <subcellularLocation>
        <location evidence="2">Secreted</location>
    </subcellularLocation>
</comment>
<dbReference type="InterPro" id="IPR008427">
    <property type="entry name" value="Extracellular_membr_CFEM_dom"/>
</dbReference>
<dbReference type="GO" id="GO:0098552">
    <property type="term" value="C:side of membrane"/>
    <property type="evidence" value="ECO:0007669"/>
    <property type="project" value="UniProtKB-KW"/>
</dbReference>
<evidence type="ECO:0000256" key="5">
    <source>
        <dbReference type="ARBA" id="ARBA00022622"/>
    </source>
</evidence>
<comment type="similarity">
    <text evidence="3">Belongs to the RBT5 family.</text>
</comment>
<evidence type="ECO:0000256" key="1">
    <source>
        <dbReference type="ARBA" id="ARBA00004589"/>
    </source>
</evidence>
<feature type="compositionally biased region" description="Acidic residues" evidence="9">
    <location>
        <begin position="86"/>
        <end position="96"/>
    </location>
</feature>
<dbReference type="Proteomes" id="UP000838763">
    <property type="component" value="Unassembled WGS sequence"/>
</dbReference>
<reference evidence="12" key="1">
    <citation type="submission" date="2022-11" db="EMBL/GenBank/DDBJ databases">
        <authorList>
            <person name="Scott C."/>
            <person name="Bruce N."/>
        </authorList>
    </citation>
    <scope>NUCLEOTIDE SEQUENCE</scope>
</reference>
<gene>
    <name evidence="12" type="ORF">PPNO1_LOCUS2632</name>
</gene>
<dbReference type="GO" id="GO:0005576">
    <property type="term" value="C:extracellular region"/>
    <property type="evidence" value="ECO:0007669"/>
    <property type="project" value="UniProtKB-SubCell"/>
</dbReference>
<keyword evidence="8" id="KW-0449">Lipoprotein</keyword>
<keyword evidence="4" id="KW-0964">Secreted</keyword>
<evidence type="ECO:0000256" key="10">
    <source>
        <dbReference type="SAM" id="SignalP"/>
    </source>
</evidence>
<evidence type="ECO:0000256" key="9">
    <source>
        <dbReference type="SAM" id="MobiDB-lite"/>
    </source>
</evidence>
<evidence type="ECO:0000313" key="12">
    <source>
        <dbReference type="EMBL" id="CAI4212883.1"/>
    </source>
</evidence>
<sequence>MKYSLIALTLAAAASAQSVTACDGKAQKCIDDASAGICDLGDWACGCTEANMGKIQAGATTCVITACGGATGALAVISEVQAICEEPTEGTEEPEPTESTGPCKKCNGTTPEQPKPTGMAEDIEL</sequence>
<feature type="signal peptide" evidence="10">
    <location>
        <begin position="1"/>
        <end position="16"/>
    </location>
</feature>
<dbReference type="Pfam" id="PF05730">
    <property type="entry name" value="CFEM"/>
    <property type="match status" value="1"/>
</dbReference>
<comment type="caution">
    <text evidence="12">The sequence shown here is derived from an EMBL/GenBank/DDBJ whole genome shotgun (WGS) entry which is preliminary data.</text>
</comment>
<dbReference type="AlphaFoldDB" id="A0A9P1GZW2"/>
<evidence type="ECO:0000256" key="3">
    <source>
        <dbReference type="ARBA" id="ARBA00010031"/>
    </source>
</evidence>
<keyword evidence="7" id="KW-1015">Disulfide bond</keyword>
<dbReference type="EMBL" id="CALLCH030000006">
    <property type="protein sequence ID" value="CAI4212883.1"/>
    <property type="molecule type" value="Genomic_DNA"/>
</dbReference>
<feature type="domain" description="CFEM" evidence="11">
    <location>
        <begin position="26"/>
        <end position="85"/>
    </location>
</feature>
<protein>
    <recommendedName>
        <fullName evidence="11">CFEM domain-containing protein</fullName>
    </recommendedName>
</protein>
<feature type="chain" id="PRO_5040244354" description="CFEM domain-containing protein" evidence="10">
    <location>
        <begin position="17"/>
        <end position="125"/>
    </location>
</feature>
<evidence type="ECO:0000256" key="2">
    <source>
        <dbReference type="ARBA" id="ARBA00004613"/>
    </source>
</evidence>
<evidence type="ECO:0000256" key="4">
    <source>
        <dbReference type="ARBA" id="ARBA00022525"/>
    </source>
</evidence>
<dbReference type="PROSITE" id="PS51257">
    <property type="entry name" value="PROKAR_LIPOPROTEIN"/>
    <property type="match status" value="1"/>
</dbReference>